<dbReference type="Gene3D" id="3.30.465.10">
    <property type="match status" value="1"/>
</dbReference>
<dbReference type="Proteomes" id="UP000632154">
    <property type="component" value="Unassembled WGS sequence"/>
</dbReference>
<name>A0ABQ3KDG4_9DEIO</name>
<feature type="domain" description="FAD-binding PCMH-type" evidence="1">
    <location>
        <begin position="1"/>
        <end position="116"/>
    </location>
</feature>
<dbReference type="EMBL" id="BNAL01000047">
    <property type="protein sequence ID" value="GHG11101.1"/>
    <property type="molecule type" value="Genomic_DNA"/>
</dbReference>
<gene>
    <name evidence="2" type="ORF">GCM10017783_24370</name>
</gene>
<protein>
    <recommendedName>
        <fullName evidence="1">FAD-binding PCMH-type domain-containing protein</fullName>
    </recommendedName>
</protein>
<dbReference type="Pfam" id="PF01565">
    <property type="entry name" value="FAD_binding_4"/>
    <property type="match status" value="1"/>
</dbReference>
<dbReference type="InterPro" id="IPR006094">
    <property type="entry name" value="Oxid_FAD_bind_N"/>
</dbReference>
<sequence>MPVLELNADDQTVTVSAGCSCAELYAALPPGLLPPVPPLELPGGVGGLVTRGGFGQTFFFPADVLGLTFAAPSGNRIQAGGRTVKNVQGYDLTRLFVGSFGVLGELEQVTLRLRPGRWLGWAGPGSLPDLKRLPPQARFAWLDGAAPPERQLRVLFSSPPPAPFIAEPVEHLEDWTARFPAGLGVAAGPDAVQVQDARFGWTDGAGRPTVPPLFQRLADAL</sequence>
<dbReference type="PROSITE" id="PS51387">
    <property type="entry name" value="FAD_PCMH"/>
    <property type="match status" value="1"/>
</dbReference>
<accession>A0ABQ3KDG4</accession>
<evidence type="ECO:0000313" key="3">
    <source>
        <dbReference type="Proteomes" id="UP000632154"/>
    </source>
</evidence>
<evidence type="ECO:0000313" key="2">
    <source>
        <dbReference type="EMBL" id="GHG11101.1"/>
    </source>
</evidence>
<organism evidence="2 3">
    <name type="scientific">Deinococcus piscis</name>
    <dbReference type="NCBI Taxonomy" id="394230"/>
    <lineage>
        <taxon>Bacteria</taxon>
        <taxon>Thermotogati</taxon>
        <taxon>Deinococcota</taxon>
        <taxon>Deinococci</taxon>
        <taxon>Deinococcales</taxon>
        <taxon>Deinococcaceae</taxon>
        <taxon>Deinococcus</taxon>
    </lineage>
</organism>
<dbReference type="SUPFAM" id="SSF56176">
    <property type="entry name" value="FAD-binding/transporter-associated domain-like"/>
    <property type="match status" value="1"/>
</dbReference>
<evidence type="ECO:0000259" key="1">
    <source>
        <dbReference type="PROSITE" id="PS51387"/>
    </source>
</evidence>
<dbReference type="InterPro" id="IPR036318">
    <property type="entry name" value="FAD-bd_PCMH-like_sf"/>
</dbReference>
<keyword evidence="3" id="KW-1185">Reference proteome</keyword>
<comment type="caution">
    <text evidence="2">The sequence shown here is derived from an EMBL/GenBank/DDBJ whole genome shotgun (WGS) entry which is preliminary data.</text>
</comment>
<reference evidence="3" key="1">
    <citation type="journal article" date="2019" name="Int. J. Syst. Evol. Microbiol.">
        <title>The Global Catalogue of Microorganisms (GCM) 10K type strain sequencing project: providing services to taxonomists for standard genome sequencing and annotation.</title>
        <authorList>
            <consortium name="The Broad Institute Genomics Platform"/>
            <consortium name="The Broad Institute Genome Sequencing Center for Infectious Disease"/>
            <person name="Wu L."/>
            <person name="Ma J."/>
        </authorList>
    </citation>
    <scope>NUCLEOTIDE SEQUENCE [LARGE SCALE GENOMIC DNA]</scope>
    <source>
        <strain evidence="3">CGMCC 1.18439</strain>
    </source>
</reference>
<dbReference type="PANTHER" id="PTHR11748">
    <property type="entry name" value="D-LACTATE DEHYDROGENASE"/>
    <property type="match status" value="1"/>
</dbReference>
<dbReference type="InterPro" id="IPR016166">
    <property type="entry name" value="FAD-bd_PCMH"/>
</dbReference>
<dbReference type="InterPro" id="IPR016169">
    <property type="entry name" value="FAD-bd_PCMH_sub2"/>
</dbReference>
<dbReference type="PANTHER" id="PTHR11748:SF103">
    <property type="entry name" value="GLYCOLATE OXIDASE SUBUNIT GLCE"/>
    <property type="match status" value="1"/>
</dbReference>
<proteinExistence type="predicted"/>
<dbReference type="RefSeq" id="WP_189644028.1">
    <property type="nucleotide sequence ID" value="NZ_BNAL01000047.1"/>
</dbReference>